<evidence type="ECO:0000313" key="1">
    <source>
        <dbReference type="EMBL" id="GHE94864.1"/>
    </source>
</evidence>
<evidence type="ECO:0008006" key="3">
    <source>
        <dbReference type="Google" id="ProtNLM"/>
    </source>
</evidence>
<dbReference type="EMBL" id="BNCH01000002">
    <property type="protein sequence ID" value="GHE94864.1"/>
    <property type="molecule type" value="Genomic_DNA"/>
</dbReference>
<name>A0ABQ3IXS2_9RHOB</name>
<proteinExistence type="predicted"/>
<gene>
    <name evidence="1" type="ORF">GCM10016455_14200</name>
</gene>
<accession>A0ABQ3IXS2</accession>
<sequence length="337" mass="38340">MTTAPEKSAKTCPDFNIVIVAQAGRLSYEALLFAASLRLSDPGFRGELLVAEPQPSDLWPNDPRLKLHIREALEALGARIIPFKNHHFGHDYPNGNKIEALSAMPEGVPFVFFDTDTVITGPLSQVPFDFAHPSASMKREGTWPKVELYGPGYGETWKSLYDKFGLDYAASLDLSQPDEYWQRYLYFNAGWFFGPCPQAFGQRFLDYACAIRDDRPDALVCQELFPWLDQIALPLVVSSFGGGRPGPELDGLDGDITCHWRILPLAYARESDRVIDVIETASAPNKIKKILKEYEPMKRMIYQGRGQKVRAMFDRDALPRREQKIRNMIKREGFWMR</sequence>
<dbReference type="Proteomes" id="UP000609802">
    <property type="component" value="Unassembled WGS sequence"/>
</dbReference>
<organism evidence="1 2">
    <name type="scientific">Aliiroseovarius zhejiangensis</name>
    <dbReference type="NCBI Taxonomy" id="1632025"/>
    <lineage>
        <taxon>Bacteria</taxon>
        <taxon>Pseudomonadati</taxon>
        <taxon>Pseudomonadota</taxon>
        <taxon>Alphaproteobacteria</taxon>
        <taxon>Rhodobacterales</taxon>
        <taxon>Paracoccaceae</taxon>
        <taxon>Aliiroseovarius</taxon>
    </lineage>
</organism>
<evidence type="ECO:0000313" key="2">
    <source>
        <dbReference type="Proteomes" id="UP000609802"/>
    </source>
</evidence>
<keyword evidence="2" id="KW-1185">Reference proteome</keyword>
<comment type="caution">
    <text evidence="1">The sequence shown here is derived from an EMBL/GenBank/DDBJ whole genome shotgun (WGS) entry which is preliminary data.</text>
</comment>
<reference evidence="2" key="1">
    <citation type="journal article" date="2019" name="Int. J. Syst. Evol. Microbiol.">
        <title>The Global Catalogue of Microorganisms (GCM) 10K type strain sequencing project: providing services to taxonomists for standard genome sequencing and annotation.</title>
        <authorList>
            <consortium name="The Broad Institute Genomics Platform"/>
            <consortium name="The Broad Institute Genome Sequencing Center for Infectious Disease"/>
            <person name="Wu L."/>
            <person name="Ma J."/>
        </authorList>
    </citation>
    <scope>NUCLEOTIDE SEQUENCE [LARGE SCALE GENOMIC DNA]</scope>
    <source>
        <strain evidence="2">KCTC 42443</strain>
    </source>
</reference>
<protein>
    <recommendedName>
        <fullName evidence="3">Glycosyltransferase family 2 protein</fullName>
    </recommendedName>
</protein>
<dbReference type="RefSeq" id="WP_191285782.1">
    <property type="nucleotide sequence ID" value="NZ_BNCH01000002.1"/>
</dbReference>